<keyword evidence="4" id="KW-0378">Hydrolase</keyword>
<evidence type="ECO:0000313" key="10">
    <source>
        <dbReference type="EMBL" id="PRW44564.1"/>
    </source>
</evidence>
<sequence length="732" mass="76890">MSLASCLRLSLVQRSRAALLANPATLRQALAPKAPRGTAPNSKAGTVGRMQQAGVASAAAGAAAPAAAASKAPADAKVARMREALAAADGGRGVQAFIVPSEDPHMSEYPPDCDARRAFISGFDGSAGTAVVTTDAALLWTDGRYFLQAEQQLGPDWTLMRDSTPGVPPLQDWLAESLPAGARVGIDPWVHTVEAAEKLRRRLKASGKTLVALEGANLVDGVWGADRPAAPSAPLRVHALEWAGQSVADKIAGLQRQLAEEGAGALLVTMLDEVAWLFNLRGGDVAYNPVFVSYGVVTGEGATLYVDTQKVTPEVSAHLSEAGSWRCAVVSAHLSEAGVAVKEYTALLGDVQAMAAAGTKIWLDPSRVSYALKHAALQAAAGASAKAGAAGSRKRARGANGSPAAAAAEESGPDGGAPADILLEKPSPVTLAKSVKNAAELAGMREAHLRDGAALVRFLCWLEQTIASGQTLTEVEIDEHLTAKRAAQPGFIEPSFPTIAGAGPNGAIIHYRAQPGTCRTVDASTLLLLDSGAQFDCGTTDITRTMHFGSPSAHQKACFTAVLQGHIGLDTAVWPEGTPGCALDTLARTPLWALGLNYRHGTGHGVGAALNVHEGPQSISTRYWVTQPLLEHMVCSNEPGYYEDGAFGIRIENLFAVVEANTEFRYGGLSYLSCERLTLCPIQKKMIAKEVLSQKEIAWVDAYHKQVWEALSPRLAGEEEELAWLREATAPL</sequence>
<name>A0A2P6TKE3_CHLSO</name>
<comment type="cofactor">
    <cofactor evidence="1">
        <name>Mn(2+)</name>
        <dbReference type="ChEBI" id="CHEBI:29035"/>
    </cofactor>
</comment>
<dbReference type="Pfam" id="PF16189">
    <property type="entry name" value="Creatinase_N_2"/>
    <property type="match status" value="1"/>
</dbReference>
<feature type="compositionally biased region" description="Low complexity" evidence="6">
    <location>
        <begin position="398"/>
        <end position="410"/>
    </location>
</feature>
<dbReference type="PANTHER" id="PTHR43763">
    <property type="entry name" value="XAA-PRO AMINOPEPTIDASE 1"/>
    <property type="match status" value="1"/>
</dbReference>
<dbReference type="Gene3D" id="3.90.230.10">
    <property type="entry name" value="Creatinase/methionine aminopeptidase superfamily"/>
    <property type="match status" value="1"/>
</dbReference>
<comment type="similarity">
    <text evidence="2">Belongs to the peptidase M24B family.</text>
</comment>
<dbReference type="InterPro" id="IPR032416">
    <property type="entry name" value="Peptidase_M24_C"/>
</dbReference>
<dbReference type="GO" id="GO:0046872">
    <property type="term" value="F:metal ion binding"/>
    <property type="evidence" value="ECO:0007669"/>
    <property type="project" value="UniProtKB-KW"/>
</dbReference>
<dbReference type="FunFam" id="3.90.230.10:FF:000007">
    <property type="entry name" value="Xaa-Pro aminopeptidase P"/>
    <property type="match status" value="1"/>
</dbReference>
<evidence type="ECO:0000259" key="9">
    <source>
        <dbReference type="Pfam" id="PF16188"/>
    </source>
</evidence>
<dbReference type="GO" id="GO:0070006">
    <property type="term" value="F:metalloaminopeptidase activity"/>
    <property type="evidence" value="ECO:0007669"/>
    <property type="project" value="InterPro"/>
</dbReference>
<dbReference type="STRING" id="3076.A0A2P6TKE3"/>
<evidence type="ECO:0000256" key="1">
    <source>
        <dbReference type="ARBA" id="ARBA00001936"/>
    </source>
</evidence>
<dbReference type="InterPro" id="IPR000994">
    <property type="entry name" value="Pept_M24"/>
</dbReference>
<evidence type="ECO:0000256" key="3">
    <source>
        <dbReference type="ARBA" id="ARBA00022723"/>
    </source>
</evidence>
<dbReference type="InterPro" id="IPR029149">
    <property type="entry name" value="Creatin/AminoP/Spt16_N"/>
</dbReference>
<dbReference type="PANTHER" id="PTHR43763:SF6">
    <property type="entry name" value="XAA-PRO AMINOPEPTIDASE 1"/>
    <property type="match status" value="1"/>
</dbReference>
<keyword evidence="11" id="KW-1185">Reference proteome</keyword>
<dbReference type="InterPro" id="IPR033740">
    <property type="entry name" value="Pept_M24B"/>
</dbReference>
<keyword evidence="5" id="KW-0464">Manganese</keyword>
<dbReference type="FunFam" id="3.40.350.10:FF:000003">
    <property type="entry name" value="Xaa-pro aminopeptidase P"/>
    <property type="match status" value="1"/>
</dbReference>
<dbReference type="Pfam" id="PF16188">
    <property type="entry name" value="Peptidase_M24_C"/>
    <property type="match status" value="1"/>
</dbReference>
<dbReference type="CDD" id="cd01085">
    <property type="entry name" value="APP"/>
    <property type="match status" value="1"/>
</dbReference>
<dbReference type="InterPro" id="IPR036005">
    <property type="entry name" value="Creatinase/aminopeptidase-like"/>
</dbReference>
<keyword evidence="10" id="KW-0031">Aminopeptidase</keyword>
<evidence type="ECO:0000256" key="5">
    <source>
        <dbReference type="ARBA" id="ARBA00023211"/>
    </source>
</evidence>
<evidence type="ECO:0000259" key="8">
    <source>
        <dbReference type="Pfam" id="PF01321"/>
    </source>
</evidence>
<dbReference type="InterPro" id="IPR000587">
    <property type="entry name" value="Creatinase_N"/>
</dbReference>
<feature type="domain" description="Peptidase M24 C-terminal" evidence="9">
    <location>
        <begin position="671"/>
        <end position="732"/>
    </location>
</feature>
<evidence type="ECO:0000256" key="2">
    <source>
        <dbReference type="ARBA" id="ARBA00008766"/>
    </source>
</evidence>
<dbReference type="AlphaFoldDB" id="A0A2P6TKE3"/>
<dbReference type="Pfam" id="PF00557">
    <property type="entry name" value="Peptidase_M24"/>
    <property type="match status" value="1"/>
</dbReference>
<dbReference type="InterPro" id="IPR050422">
    <property type="entry name" value="X-Pro_aminopeptidase_P"/>
</dbReference>
<dbReference type="Pfam" id="PF01321">
    <property type="entry name" value="Creatinase_N"/>
    <property type="match status" value="1"/>
</dbReference>
<feature type="domain" description="Peptidase M24" evidence="7">
    <location>
        <begin position="443"/>
        <end position="658"/>
    </location>
</feature>
<dbReference type="SUPFAM" id="SSF53092">
    <property type="entry name" value="Creatinase/prolidase N-terminal domain"/>
    <property type="match status" value="1"/>
</dbReference>
<evidence type="ECO:0000256" key="4">
    <source>
        <dbReference type="ARBA" id="ARBA00022801"/>
    </source>
</evidence>
<organism evidence="10 11">
    <name type="scientific">Chlorella sorokiniana</name>
    <name type="common">Freshwater green alga</name>
    <dbReference type="NCBI Taxonomy" id="3076"/>
    <lineage>
        <taxon>Eukaryota</taxon>
        <taxon>Viridiplantae</taxon>
        <taxon>Chlorophyta</taxon>
        <taxon>core chlorophytes</taxon>
        <taxon>Trebouxiophyceae</taxon>
        <taxon>Chlorellales</taxon>
        <taxon>Chlorellaceae</taxon>
        <taxon>Chlorella clade</taxon>
        <taxon>Chlorella</taxon>
    </lineage>
</organism>
<evidence type="ECO:0000256" key="6">
    <source>
        <dbReference type="SAM" id="MobiDB-lite"/>
    </source>
</evidence>
<reference evidence="10 11" key="1">
    <citation type="journal article" date="2018" name="Plant J.">
        <title>Genome sequences of Chlorella sorokiniana UTEX 1602 and Micractinium conductrix SAG 241.80: implications to maltose excretion by a green alga.</title>
        <authorList>
            <person name="Arriola M.B."/>
            <person name="Velmurugan N."/>
            <person name="Zhang Y."/>
            <person name="Plunkett M.H."/>
            <person name="Hondzo H."/>
            <person name="Barney B.M."/>
        </authorList>
    </citation>
    <scope>NUCLEOTIDE SEQUENCE [LARGE SCALE GENOMIC DNA]</scope>
    <source>
        <strain evidence="11">UTEX 1602</strain>
    </source>
</reference>
<dbReference type="GO" id="GO:0005737">
    <property type="term" value="C:cytoplasm"/>
    <property type="evidence" value="ECO:0007669"/>
    <property type="project" value="UniProtKB-ARBA"/>
</dbReference>
<protein>
    <submittedName>
        <fullName evidence="10">Xaa-Pro aminopeptidase P</fullName>
    </submittedName>
</protein>
<comment type="caution">
    <text evidence="10">The sequence shown here is derived from an EMBL/GenBank/DDBJ whole genome shotgun (WGS) entry which is preliminary data.</text>
</comment>
<dbReference type="EMBL" id="LHPG02000013">
    <property type="protein sequence ID" value="PRW44564.1"/>
    <property type="molecule type" value="Genomic_DNA"/>
</dbReference>
<dbReference type="SUPFAM" id="SSF55920">
    <property type="entry name" value="Creatinase/aminopeptidase"/>
    <property type="match status" value="1"/>
</dbReference>
<proteinExistence type="inferred from homology"/>
<keyword evidence="10" id="KW-0645">Protease</keyword>
<dbReference type="Proteomes" id="UP000239899">
    <property type="component" value="Unassembled WGS sequence"/>
</dbReference>
<feature type="domain" description="Creatinase N-terminal" evidence="8">
    <location>
        <begin position="91"/>
        <end position="215"/>
    </location>
</feature>
<dbReference type="OrthoDB" id="9995434at2759"/>
<dbReference type="Gene3D" id="3.40.350.10">
    <property type="entry name" value="Creatinase/prolidase N-terminal domain"/>
    <property type="match status" value="2"/>
</dbReference>
<evidence type="ECO:0000313" key="11">
    <source>
        <dbReference type="Proteomes" id="UP000239899"/>
    </source>
</evidence>
<keyword evidence="3" id="KW-0479">Metal-binding</keyword>
<gene>
    <name evidence="10" type="ORF">C2E21_6521</name>
</gene>
<accession>A0A2P6TKE3</accession>
<evidence type="ECO:0000259" key="7">
    <source>
        <dbReference type="Pfam" id="PF00557"/>
    </source>
</evidence>
<feature type="region of interest" description="Disordered" evidence="6">
    <location>
        <begin position="392"/>
        <end position="422"/>
    </location>
</feature>